<name>A0A0L6VB71_9BASI</name>
<feature type="transmembrane region" description="Helical" evidence="2">
    <location>
        <begin position="93"/>
        <end position="114"/>
    </location>
</feature>
<reference evidence="3 4" key="1">
    <citation type="submission" date="2015-08" db="EMBL/GenBank/DDBJ databases">
        <title>Next Generation Sequencing and Analysis of the Genome of Puccinia sorghi L Schw, the Causal Agent of Maize Common Rust.</title>
        <authorList>
            <person name="Rochi L."/>
            <person name="Burguener G."/>
            <person name="Darino M."/>
            <person name="Turjanski A."/>
            <person name="Kreff E."/>
            <person name="Dieguez M.J."/>
            <person name="Sacco F."/>
        </authorList>
    </citation>
    <scope>NUCLEOTIDE SEQUENCE [LARGE SCALE GENOMIC DNA]</scope>
    <source>
        <strain evidence="3 4">RO10H11247</strain>
    </source>
</reference>
<dbReference type="VEuPathDB" id="FungiDB:VP01_2030g1"/>
<keyword evidence="2" id="KW-1133">Transmembrane helix</keyword>
<evidence type="ECO:0000313" key="3">
    <source>
        <dbReference type="EMBL" id="KNZ57959.1"/>
    </source>
</evidence>
<comment type="caution">
    <text evidence="3">The sequence shown here is derived from an EMBL/GenBank/DDBJ whole genome shotgun (WGS) entry which is preliminary data.</text>
</comment>
<dbReference type="EMBL" id="LAVV01006872">
    <property type="protein sequence ID" value="KNZ57959.1"/>
    <property type="molecule type" value="Genomic_DNA"/>
</dbReference>
<dbReference type="AlphaFoldDB" id="A0A0L6VB71"/>
<evidence type="ECO:0000313" key="4">
    <source>
        <dbReference type="Proteomes" id="UP000037035"/>
    </source>
</evidence>
<evidence type="ECO:0000256" key="2">
    <source>
        <dbReference type="SAM" id="Phobius"/>
    </source>
</evidence>
<sequence>MPTITAHGNRPLPHNIYILIFTAIQKTHIRSIPRNTEATWIAFERSAASPSLTVFTTNPQSLTLPLLFVHDLCVPPPPLFFCFIRPFECLSSFSLQVICHPIISLVIISPNYVLIILTGCITNLEIYLYIFACYIYLSTVSLVDLTLSLTANPQKLAGFTNFMFFWSANLFFFFALAGGDADTPSPPAATLLPGGYATGCPFHPFPPEYMNHFTTSTSIDNRIQLSLVSCSIFNHHGLRYQQISLFSLVSNTILWHPGCSIANQLKFHTQLGPCWLTDTTNNLKSRNPKIQYNLCDLNLRPSAHMIQQDATVLINKSGYKSQNLIYEMDSTAQFNLWSPWMPNSKTPWIRSYTPFFGHHHYTSSINHYCLHKTLIKQHILHTSTTQYTQLNLHLHACSFMQAILFLFVAMHSSHDPRSELFLVYFLLLTPFFDRLTNPSLWLKLLNAVHVGQPKSLTLVSSLPHQIFPSDFTHSLVVIIPYNTNFLSLGLSPDQYLDLPALAPTPYSSLIPHHSSLITHCSSSSLITNLCSSALITHKPSLSVPTSVQISLSSISSHPSFNTPFHISEPNPLLKPNMSRTTERQRYLDSSLHSEEGIHLKFELYNCQVARVVEAAGCLNIQVNFGRHEGLMTGNKGDYKMFLMSSGYSEISFFLLFIPLFSFPLTQFSFYEMIKLKRKLFGKINNNHNNIIHNGSKKVNVSEEGFEGILESKHSKLRKKRSERKIREVFIKSENVEKTGFITEEKALKNCSQGLEFSSLKNCKNDEYNEKNSTDQRVNSRILGLSGKKPEGPRLNSYFQ</sequence>
<feature type="transmembrane region" description="Helical" evidence="2">
    <location>
        <begin position="159"/>
        <end position="177"/>
    </location>
</feature>
<feature type="region of interest" description="Disordered" evidence="1">
    <location>
        <begin position="765"/>
        <end position="799"/>
    </location>
</feature>
<feature type="transmembrane region" description="Helical" evidence="2">
    <location>
        <begin position="650"/>
        <end position="670"/>
    </location>
</feature>
<dbReference type="Proteomes" id="UP000037035">
    <property type="component" value="Unassembled WGS sequence"/>
</dbReference>
<keyword evidence="2" id="KW-0812">Transmembrane</keyword>
<protein>
    <submittedName>
        <fullName evidence="3">Uncharacterized protein</fullName>
    </submittedName>
</protein>
<keyword evidence="4" id="KW-1185">Reference proteome</keyword>
<proteinExistence type="predicted"/>
<feature type="transmembrane region" description="Helical" evidence="2">
    <location>
        <begin position="126"/>
        <end position="147"/>
    </location>
</feature>
<organism evidence="3 4">
    <name type="scientific">Puccinia sorghi</name>
    <dbReference type="NCBI Taxonomy" id="27349"/>
    <lineage>
        <taxon>Eukaryota</taxon>
        <taxon>Fungi</taxon>
        <taxon>Dikarya</taxon>
        <taxon>Basidiomycota</taxon>
        <taxon>Pucciniomycotina</taxon>
        <taxon>Pucciniomycetes</taxon>
        <taxon>Pucciniales</taxon>
        <taxon>Pucciniaceae</taxon>
        <taxon>Puccinia</taxon>
    </lineage>
</organism>
<keyword evidence="2" id="KW-0472">Membrane</keyword>
<evidence type="ECO:0000256" key="1">
    <source>
        <dbReference type="SAM" id="MobiDB-lite"/>
    </source>
</evidence>
<gene>
    <name evidence="3" type="ORF">VP01_2030g1</name>
</gene>
<accession>A0A0L6VB71</accession>